<feature type="compositionally biased region" description="Basic residues" evidence="4">
    <location>
        <begin position="719"/>
        <end position="734"/>
    </location>
</feature>
<dbReference type="GO" id="GO:0005634">
    <property type="term" value="C:nucleus"/>
    <property type="evidence" value="ECO:0007669"/>
    <property type="project" value="UniProtKB-SubCell"/>
</dbReference>
<dbReference type="PANTHER" id="PTHR19980">
    <property type="entry name" value="RNA CLEAVAGE STIMULATION FACTOR"/>
    <property type="match status" value="1"/>
</dbReference>
<evidence type="ECO:0000259" key="5">
    <source>
        <dbReference type="Pfam" id="PF05843"/>
    </source>
</evidence>
<feature type="compositionally biased region" description="Low complexity" evidence="4">
    <location>
        <begin position="905"/>
        <end position="924"/>
    </location>
</feature>
<dbReference type="GO" id="GO:0003729">
    <property type="term" value="F:mRNA binding"/>
    <property type="evidence" value="ECO:0007669"/>
    <property type="project" value="TreeGrafter"/>
</dbReference>
<feature type="region of interest" description="Disordered" evidence="4">
    <location>
        <begin position="881"/>
        <end position="998"/>
    </location>
</feature>
<evidence type="ECO:0000256" key="2">
    <source>
        <dbReference type="ARBA" id="ARBA00022737"/>
    </source>
</evidence>
<feature type="domain" description="Suppressor of forked" evidence="5">
    <location>
        <begin position="146"/>
        <end position="685"/>
    </location>
</feature>
<comment type="caution">
    <text evidence="6">The sequence shown here is derived from an EMBL/GenBank/DDBJ whole genome shotgun (WGS) entry which is preliminary data.</text>
</comment>
<evidence type="ECO:0000256" key="1">
    <source>
        <dbReference type="ARBA" id="ARBA00004123"/>
    </source>
</evidence>
<evidence type="ECO:0000313" key="7">
    <source>
        <dbReference type="Proteomes" id="UP000695562"/>
    </source>
</evidence>
<organism evidence="6 7">
    <name type="scientific">Polysphondylium violaceum</name>
    <dbReference type="NCBI Taxonomy" id="133409"/>
    <lineage>
        <taxon>Eukaryota</taxon>
        <taxon>Amoebozoa</taxon>
        <taxon>Evosea</taxon>
        <taxon>Eumycetozoa</taxon>
        <taxon>Dictyostelia</taxon>
        <taxon>Dictyosteliales</taxon>
        <taxon>Dictyosteliaceae</taxon>
        <taxon>Polysphondylium</taxon>
    </lineage>
</organism>
<reference evidence="6" key="1">
    <citation type="submission" date="2020-01" db="EMBL/GenBank/DDBJ databases">
        <title>Development of genomics and gene disruption for Polysphondylium violaceum indicates a role for the polyketide synthase stlB in stalk morphogenesis.</title>
        <authorList>
            <person name="Narita B."/>
            <person name="Kawabe Y."/>
            <person name="Kin K."/>
            <person name="Saito T."/>
            <person name="Gibbs R."/>
            <person name="Kuspa A."/>
            <person name="Muzny D."/>
            <person name="Queller D."/>
            <person name="Richards S."/>
            <person name="Strassman J."/>
            <person name="Sucgang R."/>
            <person name="Worley K."/>
            <person name="Schaap P."/>
        </authorList>
    </citation>
    <scope>NUCLEOTIDE SEQUENCE</scope>
    <source>
        <strain evidence="6">QSvi11</strain>
    </source>
</reference>
<feature type="compositionally biased region" description="Low complexity" evidence="4">
    <location>
        <begin position="55"/>
        <end position="102"/>
    </location>
</feature>
<evidence type="ECO:0000256" key="4">
    <source>
        <dbReference type="SAM" id="MobiDB-lite"/>
    </source>
</evidence>
<feature type="region of interest" description="Disordered" evidence="4">
    <location>
        <begin position="1"/>
        <end position="102"/>
    </location>
</feature>
<dbReference type="EMBL" id="AJWJ01000257">
    <property type="protein sequence ID" value="KAF2072691.1"/>
    <property type="molecule type" value="Genomic_DNA"/>
</dbReference>
<proteinExistence type="predicted"/>
<feature type="compositionally biased region" description="Basic and acidic residues" evidence="4">
    <location>
        <begin position="29"/>
        <end position="45"/>
    </location>
</feature>
<comment type="subcellular location">
    <subcellularLocation>
        <location evidence="1">Nucleus</location>
    </subcellularLocation>
</comment>
<feature type="compositionally biased region" description="Polar residues" evidence="4">
    <location>
        <begin position="745"/>
        <end position="759"/>
    </location>
</feature>
<dbReference type="GO" id="GO:0031124">
    <property type="term" value="P:mRNA 3'-end processing"/>
    <property type="evidence" value="ECO:0007669"/>
    <property type="project" value="InterPro"/>
</dbReference>
<dbReference type="SUPFAM" id="SSF48452">
    <property type="entry name" value="TPR-like"/>
    <property type="match status" value="2"/>
</dbReference>
<dbReference type="SMART" id="SM00386">
    <property type="entry name" value="HAT"/>
    <property type="match status" value="9"/>
</dbReference>
<feature type="compositionally biased region" description="Low complexity" evidence="4">
    <location>
        <begin position="7"/>
        <end position="20"/>
    </location>
</feature>
<name>A0A8J4URT1_9MYCE</name>
<dbReference type="AlphaFoldDB" id="A0A8J4URT1"/>
<feature type="compositionally biased region" description="Basic residues" evidence="4">
    <location>
        <begin position="988"/>
        <end position="998"/>
    </location>
</feature>
<feature type="region of interest" description="Disordered" evidence="4">
    <location>
        <begin position="483"/>
        <end position="515"/>
    </location>
</feature>
<evidence type="ECO:0000256" key="3">
    <source>
        <dbReference type="ARBA" id="ARBA00023242"/>
    </source>
</evidence>
<dbReference type="OrthoDB" id="26282at2759"/>
<dbReference type="InterPro" id="IPR008847">
    <property type="entry name" value="Suf"/>
</dbReference>
<dbReference type="PANTHER" id="PTHR19980:SF0">
    <property type="entry name" value="CLEAVAGE STIMULATION FACTOR SUBUNIT 3"/>
    <property type="match status" value="1"/>
</dbReference>
<keyword evidence="2" id="KW-0677">Repeat</keyword>
<evidence type="ECO:0000313" key="6">
    <source>
        <dbReference type="EMBL" id="KAF2072691.1"/>
    </source>
</evidence>
<gene>
    <name evidence="6" type="ORF">CYY_005997</name>
</gene>
<sequence>MTTPAVEINNNEQQEITNTNSGDDSSVGETKDDNGGGKNDDDHTESTTAAPMEATNQDTETSQQEQQTNNGSSENATTSPPSTAATTTTTINSPSSSALSPSTTATAIAPAAAPTTTISETLSPNAPIGLGIASSMPAIGKRLSVQIETLENRINNDMYDTDAWTLLLNEVQSQPINIARNIYERFLNVFPTAGRYWKLYIEQEMAGKNYDMVEKIFLKSLRSVKNVELWKLYITYIKTIKSDNNREEIIKAFELALENIGMDISSTPIWTEYIAYLKEEKTNTTFEEGQKMTSIRKLYQRAVENPMHELDAIWKEYDQFENSINKVLAKSLLTEHYNKYQQARNVYRDRKALLEGILRNMLAKPPRTSDKEEHQVRLWRKLIAYERTNPQRFDQASFRNRVTATYNQCLLCLYRYPDIWYEAATYQAECNNIDSCIQFYDRALVALPKNLFIHFAYADYLESIKKLPQAKEIYEKLITSTSTTTTTSTPSSTTTATPTGTTTTTTPTPTATTTTTSNFEPLAWIQYMKFARRTERVDGPRKIFKRAKAQPDCTFHPYIALGLIEFYVNQDPKMARDLFELGLKKFPNDTCFIHFYIEFLTSLNEENNTRVLFEKLLSQPNFEKSEFIWRKYLDFEYRQNQDITAINKLEKRFQNTMSTFDKTGVLHALNRYKFLDLWCCHPNEIAIITKNLLDDQDQLDSKTSDEKATAHNANSGHYDKKKKFGKKDKGHKDQHHKEGGADSGGITTNDKPTASTVIPSSKWRGIKRPDLTQMIPYRSEIGKFTPSQSFNIPRGNNDIIGQQQQQQEQSNVPNSGNRWDIPESLLYFLQTLPPPSQFNGPFIDPDQIMMLFRNNIIPNNNFIPNNGMKPQQQQFNNPIQNQNQQIPPQQQHTRSSPPIQPINIPPQQQQQQQQQFNPSQQQPQQIPPPQANLKRKTPDDNEIDINSIQQAPVQPTMQTPQPTAVTTTATPSSTTSISKPTPSDLYRKRQASKLSKKS</sequence>
<dbReference type="Proteomes" id="UP000695562">
    <property type="component" value="Unassembled WGS sequence"/>
</dbReference>
<dbReference type="InterPro" id="IPR011990">
    <property type="entry name" value="TPR-like_helical_dom_sf"/>
</dbReference>
<feature type="compositionally biased region" description="Low complexity" evidence="4">
    <location>
        <begin position="881"/>
        <end position="891"/>
    </location>
</feature>
<keyword evidence="7" id="KW-1185">Reference proteome</keyword>
<feature type="compositionally biased region" description="Low complexity" evidence="4">
    <location>
        <begin position="949"/>
        <end position="983"/>
    </location>
</feature>
<dbReference type="Pfam" id="PF05843">
    <property type="entry name" value="Suf"/>
    <property type="match status" value="1"/>
</dbReference>
<dbReference type="Gene3D" id="1.25.40.1040">
    <property type="match status" value="1"/>
</dbReference>
<dbReference type="InterPro" id="IPR045243">
    <property type="entry name" value="Rna14-like"/>
</dbReference>
<feature type="region of interest" description="Disordered" evidence="4">
    <location>
        <begin position="703"/>
        <end position="765"/>
    </location>
</feature>
<protein>
    <recommendedName>
        <fullName evidence="5">Suppressor of forked domain-containing protein</fullName>
    </recommendedName>
</protein>
<keyword evidence="3" id="KW-0539">Nucleus</keyword>
<accession>A0A8J4URT1</accession>
<dbReference type="InterPro" id="IPR003107">
    <property type="entry name" value="HAT"/>
</dbReference>